<dbReference type="Proteomes" id="UP001144323">
    <property type="component" value="Unassembled WGS sequence"/>
</dbReference>
<organism evidence="1 2">
    <name type="scientific">Methylocystis echinoides</name>
    <dbReference type="NCBI Taxonomy" id="29468"/>
    <lineage>
        <taxon>Bacteria</taxon>
        <taxon>Pseudomonadati</taxon>
        <taxon>Pseudomonadota</taxon>
        <taxon>Alphaproteobacteria</taxon>
        <taxon>Hyphomicrobiales</taxon>
        <taxon>Methylocystaceae</taxon>
        <taxon>Methylocystis</taxon>
    </lineage>
</organism>
<gene>
    <name evidence="1" type="ORF">LMG27198_28130</name>
</gene>
<reference evidence="1" key="1">
    <citation type="journal article" date="2023" name="Int. J. Syst. Evol. Microbiol.">
        <title>Methylocystis iwaonis sp. nov., a type II methane-oxidizing bacterium from surface soil of a rice paddy field in Japan, and emended description of the genus Methylocystis (ex Whittenbury et al. 1970) Bowman et al. 1993.</title>
        <authorList>
            <person name="Kaise H."/>
            <person name="Sawadogo J.B."/>
            <person name="Alam M.S."/>
            <person name="Ueno C."/>
            <person name="Dianou D."/>
            <person name="Shinjo R."/>
            <person name="Asakawa S."/>
        </authorList>
    </citation>
    <scope>NUCLEOTIDE SEQUENCE</scope>
    <source>
        <strain evidence="1">LMG27198</strain>
    </source>
</reference>
<accession>A0A9W6GVH6</accession>
<dbReference type="EMBL" id="BSEC01000001">
    <property type="protein sequence ID" value="GLI93821.1"/>
    <property type="molecule type" value="Genomic_DNA"/>
</dbReference>
<dbReference type="AlphaFoldDB" id="A0A9W6GVH6"/>
<evidence type="ECO:0000313" key="1">
    <source>
        <dbReference type="EMBL" id="GLI93821.1"/>
    </source>
</evidence>
<evidence type="ECO:0000313" key="2">
    <source>
        <dbReference type="Proteomes" id="UP001144323"/>
    </source>
</evidence>
<protein>
    <submittedName>
        <fullName evidence="1">Uncharacterized protein</fullName>
    </submittedName>
</protein>
<sequence>MSGRRENGFARADPPERAVLKFRKGLYLGAAGLAGAGAKDSFGAAMPCSGSD</sequence>
<keyword evidence="2" id="KW-1185">Reference proteome</keyword>
<name>A0A9W6GVH6_9HYPH</name>
<comment type="caution">
    <text evidence="1">The sequence shown here is derived from an EMBL/GenBank/DDBJ whole genome shotgun (WGS) entry which is preliminary data.</text>
</comment>
<proteinExistence type="predicted"/>